<dbReference type="PANTHER" id="PTHR10903">
    <property type="entry name" value="GTPASE, IMAP FAMILY MEMBER-RELATED"/>
    <property type="match status" value="1"/>
</dbReference>
<dbReference type="AlphaFoldDB" id="A0AAJ8DTF0"/>
<evidence type="ECO:0000256" key="1">
    <source>
        <dbReference type="ARBA" id="ARBA00008535"/>
    </source>
</evidence>
<sequence length="1115" mass="129462">MATAASDRLHPLRRRNSIKSLPPHMSELRVVLLGNSCSERNSVGNLIMGTPVFSTEEEADYCQRVKGQLKGKHIVLVNTPDLLLPDISEHKLTEHVETCVRLCDPGPHVFLLVLQPEDFTEEHNLRLCRVLQLFSNQSFDHSLVLISTSTSREERAGWRRHEDLIRKCQNRHLKLKNLEHSELLIHLALVVNKNNGQHVCYKRSVDTTITLPGGHQRPKQKQTQIPVSEAVKAAASFRIVLLGKSDDKKTELGNSIITDQVFHHQKHSPTSHCVASSGEWRGKPLTVVKTPDWFSLSEEAVRKEVKSCVSLCRPGPNVLLLLVKPSDFTEENRKTLKFILSLFGQDAFRYSMVVMTHEGIGMSDSVNELLKDCRGRHYKMLEDNHEALMEKTEETASEHIKPSLNLVLCGRRGAGKTSAAKAILGQTELHSVSTSSECVKHQGEVCGRWVSLVELPALYGKPQEAVMEESFRCISLCDPEGVHAFILVLPVGPLTDEDKGELETIQNTFSSPVIDITMILFTVESDPTAPAVGNFVKENKNIQELCQSCGGRSVVVNIKDKQQIPELLDAVEKMRHRGSRSFTKDMFTKAQIERVSNLKAELQGVKQRSQMGDDDKNQSREPLRMVLIGRTGSGKSATGNTILGEEHFKSIVCTMSVTKFCQKASAEIDGRPVVVVDTPGLFDTSLSNDEIQEELVKCISLLSPGPHVFLLVLQIGRFTQEEKDSVKLIKKYFGKNSGNFIIIIFTRGDDLKNTTIESYIENSDNFVKKLISDCGGRYQVFNNNETDRTQVRELMTKSNNMVKENGGSCYTSEMFQEAEAAIQKEVKRVLKEKEEEMKQKEEELRRKHEEEMAAVTRKMEEQKAEIEKERVKQLKEMEENINKEREEREKEQEKRRKEDRKRREQEEIKKQEWEQKLKDLEKKIKSGQSREEMRKQQENWENERKEWWEKRHRENEQRRLKEQERLRKLQEEYEQERERYENQRKEEERIRRHEEQKERKDLEENYKKKLEEMKKKHEEEARRQAEEFNEFRQKYTKDFTALLDKHMEEIKDLKQRHERQMEETEEKHNKEYKLLGELSSYKEKYLKEEMEELKEKHEEDIKNLKKKYKGRCTTS</sequence>
<feature type="region of interest" description="Disordered" evidence="4">
    <location>
        <begin position="921"/>
        <end position="943"/>
    </location>
</feature>
<evidence type="ECO:0000256" key="3">
    <source>
        <dbReference type="ARBA" id="ARBA00023134"/>
    </source>
</evidence>
<feature type="region of interest" description="Disordered" evidence="4">
    <location>
        <begin position="867"/>
        <end position="909"/>
    </location>
</feature>
<evidence type="ECO:0000259" key="5">
    <source>
        <dbReference type="PROSITE" id="PS51720"/>
    </source>
</evidence>
<dbReference type="RefSeq" id="XP_050930793.1">
    <property type="nucleotide sequence ID" value="XM_051074836.1"/>
</dbReference>
<comment type="similarity">
    <text evidence="1">Belongs to the TRAFAC class TrmE-Era-EngA-EngB-Septin-like GTPase superfamily. AIG1/Toc34/Toc159-like paraseptin GTPase family. IAN subfamily.</text>
</comment>
<gene>
    <name evidence="7 8 9" type="primary">LOC108875049</name>
</gene>
<dbReference type="Pfam" id="PF04548">
    <property type="entry name" value="AIG1"/>
    <property type="match status" value="4"/>
</dbReference>
<evidence type="ECO:0000313" key="7">
    <source>
        <dbReference type="RefSeq" id="XP_018519216.1"/>
    </source>
</evidence>
<dbReference type="RefSeq" id="XP_018519216.1">
    <property type="nucleotide sequence ID" value="XM_018663700.2"/>
</dbReference>
<evidence type="ECO:0000313" key="8">
    <source>
        <dbReference type="RefSeq" id="XP_050930792.1"/>
    </source>
</evidence>
<keyword evidence="2" id="KW-0547">Nucleotide-binding</keyword>
<dbReference type="CDD" id="cd01852">
    <property type="entry name" value="AIG1"/>
    <property type="match status" value="1"/>
</dbReference>
<feature type="domain" description="AIG1-type G" evidence="5">
    <location>
        <begin position="401"/>
        <end position="591"/>
    </location>
</feature>
<evidence type="ECO:0000313" key="6">
    <source>
        <dbReference type="Proteomes" id="UP000694890"/>
    </source>
</evidence>
<dbReference type="RefSeq" id="XP_050930792.1">
    <property type="nucleotide sequence ID" value="XM_051074835.1"/>
</dbReference>
<dbReference type="Proteomes" id="UP000694890">
    <property type="component" value="Linkage group LG13"/>
</dbReference>
<evidence type="ECO:0000256" key="4">
    <source>
        <dbReference type="SAM" id="MobiDB-lite"/>
    </source>
</evidence>
<dbReference type="GO" id="GO:0005525">
    <property type="term" value="F:GTP binding"/>
    <property type="evidence" value="ECO:0007669"/>
    <property type="project" value="UniProtKB-KW"/>
</dbReference>
<dbReference type="FunFam" id="3.40.50.300:FF:000366">
    <property type="entry name" value="GTPase, IMAP family member 2"/>
    <property type="match status" value="1"/>
</dbReference>
<evidence type="ECO:0000313" key="9">
    <source>
        <dbReference type="RefSeq" id="XP_050930793.1"/>
    </source>
</evidence>
<dbReference type="PROSITE" id="PS51720">
    <property type="entry name" value="G_AIG1"/>
    <property type="match status" value="2"/>
</dbReference>
<dbReference type="KEGG" id="lcf:108875049"/>
<feature type="region of interest" description="Disordered" evidence="4">
    <location>
        <begin position="971"/>
        <end position="1002"/>
    </location>
</feature>
<evidence type="ECO:0000256" key="2">
    <source>
        <dbReference type="ARBA" id="ARBA00022741"/>
    </source>
</evidence>
<accession>A0AAJ8DTF0</accession>
<dbReference type="InterPro" id="IPR006703">
    <property type="entry name" value="G_AIG1"/>
</dbReference>
<reference evidence="7 8" key="1">
    <citation type="submission" date="2025-04" db="UniProtKB">
        <authorList>
            <consortium name="RefSeq"/>
        </authorList>
    </citation>
    <scope>IDENTIFICATION</scope>
    <source>
        <tissue evidence="7 8">Brain</tissue>
    </source>
</reference>
<proteinExistence type="inferred from homology"/>
<dbReference type="SUPFAM" id="SSF52540">
    <property type="entry name" value="P-loop containing nucleoside triphosphate hydrolases"/>
    <property type="match status" value="4"/>
</dbReference>
<organism evidence="6 9">
    <name type="scientific">Lates calcarifer</name>
    <name type="common">Barramundi</name>
    <name type="synonym">Holocentrus calcarifer</name>
    <dbReference type="NCBI Taxonomy" id="8187"/>
    <lineage>
        <taxon>Eukaryota</taxon>
        <taxon>Metazoa</taxon>
        <taxon>Chordata</taxon>
        <taxon>Craniata</taxon>
        <taxon>Vertebrata</taxon>
        <taxon>Euteleostomi</taxon>
        <taxon>Actinopterygii</taxon>
        <taxon>Neopterygii</taxon>
        <taxon>Teleostei</taxon>
        <taxon>Neoteleostei</taxon>
        <taxon>Acanthomorphata</taxon>
        <taxon>Carangaria</taxon>
        <taxon>Carangaria incertae sedis</taxon>
        <taxon>Centropomidae</taxon>
        <taxon>Lates</taxon>
    </lineage>
</organism>
<keyword evidence="3" id="KW-0342">GTP-binding</keyword>
<dbReference type="InterPro" id="IPR027417">
    <property type="entry name" value="P-loop_NTPase"/>
</dbReference>
<dbReference type="Gene3D" id="3.40.50.300">
    <property type="entry name" value="P-loop containing nucleotide triphosphate hydrolases"/>
    <property type="match status" value="4"/>
</dbReference>
<protein>
    <submittedName>
        <fullName evidence="7 8">GTPase IMAP family member 8 isoform X1</fullName>
    </submittedName>
</protein>
<dbReference type="GeneID" id="108875049"/>
<dbReference type="PANTHER" id="PTHR10903:SF170">
    <property type="entry name" value="GTPASE IMAP FAMILY MEMBER 7"/>
    <property type="match status" value="1"/>
</dbReference>
<feature type="domain" description="AIG1-type G" evidence="5">
    <location>
        <begin position="620"/>
        <end position="819"/>
    </location>
</feature>
<dbReference type="InterPro" id="IPR045058">
    <property type="entry name" value="GIMA/IAN/Toc"/>
</dbReference>
<name>A0AAJ8DTF0_LATCA</name>